<accession>A0A8J5K2L2</accession>
<proteinExistence type="predicted"/>
<comment type="caution">
    <text evidence="2">The sequence shown here is derived from an EMBL/GenBank/DDBJ whole genome shotgun (WGS) entry which is preliminary data.</text>
</comment>
<dbReference type="Proteomes" id="UP000747542">
    <property type="component" value="Unassembled WGS sequence"/>
</dbReference>
<dbReference type="AlphaFoldDB" id="A0A8J5K2L2"/>
<gene>
    <name evidence="2" type="ORF">Hamer_G018489</name>
</gene>
<keyword evidence="3" id="KW-1185">Reference proteome</keyword>
<feature type="compositionally biased region" description="Acidic residues" evidence="1">
    <location>
        <begin position="11"/>
        <end position="25"/>
    </location>
</feature>
<dbReference type="EMBL" id="JAHLQT010021080">
    <property type="protein sequence ID" value="KAG7168046.1"/>
    <property type="molecule type" value="Genomic_DNA"/>
</dbReference>
<evidence type="ECO:0000313" key="3">
    <source>
        <dbReference type="Proteomes" id="UP000747542"/>
    </source>
</evidence>
<reference evidence="2" key="1">
    <citation type="journal article" date="2021" name="Sci. Adv.">
        <title>The American lobster genome reveals insights on longevity, neural, and immune adaptations.</title>
        <authorList>
            <person name="Polinski J.M."/>
            <person name="Zimin A.V."/>
            <person name="Clark K.F."/>
            <person name="Kohn A.B."/>
            <person name="Sadowski N."/>
            <person name="Timp W."/>
            <person name="Ptitsyn A."/>
            <person name="Khanna P."/>
            <person name="Romanova D.Y."/>
            <person name="Williams P."/>
            <person name="Greenwood S.J."/>
            <person name="Moroz L.L."/>
            <person name="Walt D.R."/>
            <person name="Bodnar A.G."/>
        </authorList>
    </citation>
    <scope>NUCLEOTIDE SEQUENCE</scope>
    <source>
        <strain evidence="2">GMGI-L3</strain>
    </source>
</reference>
<protein>
    <submittedName>
        <fullName evidence="2">Uncharacterized protein</fullName>
    </submittedName>
</protein>
<evidence type="ECO:0000256" key="1">
    <source>
        <dbReference type="SAM" id="MobiDB-lite"/>
    </source>
</evidence>
<name>A0A8J5K2L2_HOMAM</name>
<organism evidence="2 3">
    <name type="scientific">Homarus americanus</name>
    <name type="common">American lobster</name>
    <dbReference type="NCBI Taxonomy" id="6706"/>
    <lineage>
        <taxon>Eukaryota</taxon>
        <taxon>Metazoa</taxon>
        <taxon>Ecdysozoa</taxon>
        <taxon>Arthropoda</taxon>
        <taxon>Crustacea</taxon>
        <taxon>Multicrustacea</taxon>
        <taxon>Malacostraca</taxon>
        <taxon>Eumalacostraca</taxon>
        <taxon>Eucarida</taxon>
        <taxon>Decapoda</taxon>
        <taxon>Pleocyemata</taxon>
        <taxon>Astacidea</taxon>
        <taxon>Nephropoidea</taxon>
        <taxon>Nephropidae</taxon>
        <taxon>Homarus</taxon>
    </lineage>
</organism>
<evidence type="ECO:0000313" key="2">
    <source>
        <dbReference type="EMBL" id="KAG7168046.1"/>
    </source>
</evidence>
<feature type="region of interest" description="Disordered" evidence="1">
    <location>
        <begin position="1"/>
        <end position="25"/>
    </location>
</feature>
<sequence>MSEKVAIELQEQIDNDNNGDDNNDDDQIEVLTVYDDNEPNIKPLLLFHSADKYKTETVLLGIKVYIDKF</sequence>